<dbReference type="EMBL" id="LAZR01025818">
    <property type="protein sequence ID" value="KKL70708.1"/>
    <property type="molecule type" value="Genomic_DNA"/>
</dbReference>
<feature type="region of interest" description="Disordered" evidence="1">
    <location>
        <begin position="1"/>
        <end position="33"/>
    </location>
</feature>
<feature type="compositionally biased region" description="Polar residues" evidence="1">
    <location>
        <begin position="1"/>
        <end position="10"/>
    </location>
</feature>
<gene>
    <name evidence="2" type="ORF">LCGC14_2102180</name>
</gene>
<name>A0A0F9E9G5_9ZZZZ</name>
<accession>A0A0F9E9G5</accession>
<proteinExistence type="predicted"/>
<comment type="caution">
    <text evidence="2">The sequence shown here is derived from an EMBL/GenBank/DDBJ whole genome shotgun (WGS) entry which is preliminary data.</text>
</comment>
<protein>
    <submittedName>
        <fullName evidence="2">Uncharacterized protein</fullName>
    </submittedName>
</protein>
<feature type="non-terminal residue" evidence="2">
    <location>
        <position position="1"/>
    </location>
</feature>
<evidence type="ECO:0000256" key="1">
    <source>
        <dbReference type="SAM" id="MobiDB-lite"/>
    </source>
</evidence>
<reference evidence="2" key="1">
    <citation type="journal article" date="2015" name="Nature">
        <title>Complex archaea that bridge the gap between prokaryotes and eukaryotes.</title>
        <authorList>
            <person name="Spang A."/>
            <person name="Saw J.H."/>
            <person name="Jorgensen S.L."/>
            <person name="Zaremba-Niedzwiedzka K."/>
            <person name="Martijn J."/>
            <person name="Lind A.E."/>
            <person name="van Eijk R."/>
            <person name="Schleper C."/>
            <person name="Guy L."/>
            <person name="Ettema T.J."/>
        </authorList>
    </citation>
    <scope>NUCLEOTIDE SEQUENCE</scope>
</reference>
<dbReference type="AlphaFoldDB" id="A0A0F9E9G5"/>
<sequence>TETVTATGQFERSEESESEEEVKKRLKGLGYIS</sequence>
<organism evidence="2">
    <name type="scientific">marine sediment metagenome</name>
    <dbReference type="NCBI Taxonomy" id="412755"/>
    <lineage>
        <taxon>unclassified sequences</taxon>
        <taxon>metagenomes</taxon>
        <taxon>ecological metagenomes</taxon>
    </lineage>
</organism>
<evidence type="ECO:0000313" key="2">
    <source>
        <dbReference type="EMBL" id="KKL70708.1"/>
    </source>
</evidence>